<proteinExistence type="predicted"/>
<dbReference type="AlphaFoldDB" id="A0A8S2WZJ5"/>
<accession>A0A8S2WZJ5</accession>
<dbReference type="Proteomes" id="UP000682733">
    <property type="component" value="Unassembled WGS sequence"/>
</dbReference>
<name>A0A8S2WZJ5_9BILA</name>
<dbReference type="Pfam" id="PF23925">
    <property type="entry name" value="A-sol_ELP1"/>
    <property type="match status" value="1"/>
</dbReference>
<feature type="domain" description="ELP1 alpha-solenoid" evidence="1">
    <location>
        <begin position="49"/>
        <end position="110"/>
    </location>
</feature>
<evidence type="ECO:0000259" key="1">
    <source>
        <dbReference type="Pfam" id="PF23925"/>
    </source>
</evidence>
<dbReference type="PANTHER" id="PTHR12747:SF0">
    <property type="entry name" value="ELONGATOR COMPLEX PROTEIN 1"/>
    <property type="match status" value="1"/>
</dbReference>
<feature type="non-terminal residue" evidence="3">
    <location>
        <position position="122"/>
    </location>
</feature>
<dbReference type="GO" id="GO:0005829">
    <property type="term" value="C:cytosol"/>
    <property type="evidence" value="ECO:0007669"/>
    <property type="project" value="TreeGrafter"/>
</dbReference>
<organism evidence="3 4">
    <name type="scientific">Didymodactylos carnosus</name>
    <dbReference type="NCBI Taxonomy" id="1234261"/>
    <lineage>
        <taxon>Eukaryota</taxon>
        <taxon>Metazoa</taxon>
        <taxon>Spiralia</taxon>
        <taxon>Gnathifera</taxon>
        <taxon>Rotifera</taxon>
        <taxon>Eurotatoria</taxon>
        <taxon>Bdelloidea</taxon>
        <taxon>Philodinida</taxon>
        <taxon>Philodinidae</taxon>
        <taxon>Didymodactylos</taxon>
    </lineage>
</organism>
<dbReference type="GO" id="GO:0033588">
    <property type="term" value="C:elongator holoenzyme complex"/>
    <property type="evidence" value="ECO:0007669"/>
    <property type="project" value="InterPro"/>
</dbReference>
<dbReference type="InterPro" id="IPR056167">
    <property type="entry name" value="A-sol_ELP1"/>
</dbReference>
<evidence type="ECO:0000313" key="2">
    <source>
        <dbReference type="EMBL" id="CAF1635991.1"/>
    </source>
</evidence>
<dbReference type="InterPro" id="IPR006849">
    <property type="entry name" value="Elp1"/>
</dbReference>
<dbReference type="GO" id="GO:0002926">
    <property type="term" value="P:tRNA wobble base 5-methoxycarbonylmethyl-2-thiouridinylation"/>
    <property type="evidence" value="ECO:0007669"/>
    <property type="project" value="TreeGrafter"/>
</dbReference>
<evidence type="ECO:0000313" key="3">
    <source>
        <dbReference type="EMBL" id="CAF4467117.1"/>
    </source>
</evidence>
<sequence length="122" mass="14644">RGSRIVCTVYNDMKLILQMPRGNLETIYPRQLLLTYICNNLIDTNNQSEEPNYKRAFELMRKNRLNLNFLYDYKPKHFLDSIKTFIKAIHNDDDLCLFLSELDNEKNTKHELIKYVLKQEPM</sequence>
<protein>
    <recommendedName>
        <fullName evidence="1">ELP1 alpha-solenoid domain-containing protein</fullName>
    </recommendedName>
</protein>
<dbReference type="EMBL" id="CAJOBA010086827">
    <property type="protein sequence ID" value="CAF4467117.1"/>
    <property type="molecule type" value="Genomic_DNA"/>
</dbReference>
<gene>
    <name evidence="2" type="ORF">OVA965_LOCUS44003</name>
    <name evidence="3" type="ORF">TMI583_LOCUS46518</name>
</gene>
<comment type="caution">
    <text evidence="3">The sequence shown here is derived from an EMBL/GenBank/DDBJ whole genome shotgun (WGS) entry which is preliminary data.</text>
</comment>
<feature type="non-terminal residue" evidence="3">
    <location>
        <position position="1"/>
    </location>
</feature>
<dbReference type="PANTHER" id="PTHR12747">
    <property type="entry name" value="ELONGATOR COMPLEX PROTEIN 1"/>
    <property type="match status" value="1"/>
</dbReference>
<dbReference type="GO" id="GO:0000049">
    <property type="term" value="F:tRNA binding"/>
    <property type="evidence" value="ECO:0007669"/>
    <property type="project" value="TreeGrafter"/>
</dbReference>
<dbReference type="Proteomes" id="UP000677228">
    <property type="component" value="Unassembled WGS sequence"/>
</dbReference>
<dbReference type="EMBL" id="CAJNOK010060611">
    <property type="protein sequence ID" value="CAF1635991.1"/>
    <property type="molecule type" value="Genomic_DNA"/>
</dbReference>
<evidence type="ECO:0000313" key="4">
    <source>
        <dbReference type="Proteomes" id="UP000682733"/>
    </source>
</evidence>
<reference evidence="3" key="1">
    <citation type="submission" date="2021-02" db="EMBL/GenBank/DDBJ databases">
        <authorList>
            <person name="Nowell W R."/>
        </authorList>
    </citation>
    <scope>NUCLEOTIDE SEQUENCE</scope>
</reference>